<dbReference type="GO" id="GO:0003676">
    <property type="term" value="F:nucleic acid binding"/>
    <property type="evidence" value="ECO:0007669"/>
    <property type="project" value="InterPro"/>
</dbReference>
<organism evidence="3 4">
    <name type="scientific">Nakamurella alba</name>
    <dbReference type="NCBI Taxonomy" id="2665158"/>
    <lineage>
        <taxon>Bacteria</taxon>
        <taxon>Bacillati</taxon>
        <taxon>Actinomycetota</taxon>
        <taxon>Actinomycetes</taxon>
        <taxon>Nakamurellales</taxon>
        <taxon>Nakamurellaceae</taxon>
        <taxon>Nakamurella</taxon>
    </lineage>
</organism>
<dbReference type="EMBL" id="WLYK01000004">
    <property type="protein sequence ID" value="MTD14665.1"/>
    <property type="molecule type" value="Genomic_DNA"/>
</dbReference>
<dbReference type="PANTHER" id="PTHR46889">
    <property type="entry name" value="TRANSPOSASE INSF FOR INSERTION SEQUENCE IS3B-RELATED"/>
    <property type="match status" value="1"/>
</dbReference>
<dbReference type="GO" id="GO:0015074">
    <property type="term" value="P:DNA integration"/>
    <property type="evidence" value="ECO:0007669"/>
    <property type="project" value="InterPro"/>
</dbReference>
<evidence type="ECO:0000259" key="2">
    <source>
        <dbReference type="PROSITE" id="PS50994"/>
    </source>
</evidence>
<dbReference type="PANTHER" id="PTHR46889:SF4">
    <property type="entry name" value="TRANSPOSASE INSO FOR INSERTION SEQUENCE ELEMENT IS911B-RELATED"/>
    <property type="match status" value="1"/>
</dbReference>
<accession>A0A7K1FKJ5</accession>
<dbReference type="AlphaFoldDB" id="A0A7K1FKJ5"/>
<dbReference type="InterPro" id="IPR036397">
    <property type="entry name" value="RNaseH_sf"/>
</dbReference>
<reference evidence="3 4" key="1">
    <citation type="submission" date="2019-11" db="EMBL/GenBank/DDBJ databases">
        <authorList>
            <person name="Jiang L.-Q."/>
        </authorList>
    </citation>
    <scope>NUCLEOTIDE SEQUENCE [LARGE SCALE GENOMIC DNA]</scope>
    <source>
        <strain evidence="3 4">YIM 132087</strain>
    </source>
</reference>
<dbReference type="Pfam" id="PF00665">
    <property type="entry name" value="rve"/>
    <property type="match status" value="1"/>
</dbReference>
<feature type="domain" description="Integrase catalytic" evidence="2">
    <location>
        <begin position="3"/>
        <end position="179"/>
    </location>
</feature>
<evidence type="ECO:0000313" key="3">
    <source>
        <dbReference type="EMBL" id="MTD14665.1"/>
    </source>
</evidence>
<protein>
    <submittedName>
        <fullName evidence="3">IS3 family transposase</fullName>
    </submittedName>
</protein>
<dbReference type="InterPro" id="IPR048020">
    <property type="entry name" value="Transpos_IS3"/>
</dbReference>
<feature type="compositionally biased region" description="Basic residues" evidence="1">
    <location>
        <begin position="222"/>
        <end position="231"/>
    </location>
</feature>
<dbReference type="RefSeq" id="WP_407666854.1">
    <property type="nucleotide sequence ID" value="NZ_WLYK01000004.1"/>
</dbReference>
<dbReference type="Pfam" id="PF13333">
    <property type="entry name" value="rve_2"/>
    <property type="match status" value="1"/>
</dbReference>
<gene>
    <name evidence="3" type="ORF">GIS00_11995</name>
</gene>
<dbReference type="SUPFAM" id="SSF53098">
    <property type="entry name" value="Ribonuclease H-like"/>
    <property type="match status" value="1"/>
</dbReference>
<feature type="region of interest" description="Disordered" evidence="1">
    <location>
        <begin position="201"/>
        <end position="231"/>
    </location>
</feature>
<dbReference type="InterPro" id="IPR001584">
    <property type="entry name" value="Integrase_cat-core"/>
</dbReference>
<evidence type="ECO:0000313" key="4">
    <source>
        <dbReference type="Proteomes" id="UP000460221"/>
    </source>
</evidence>
<dbReference type="NCBIfam" id="NF033516">
    <property type="entry name" value="transpos_IS3"/>
    <property type="match status" value="1"/>
</dbReference>
<sequence length="231" mass="25701">MHVHAIPDLAERRFDQGGLNMVGTSDITYLDTDEGWLYLCVVRDGHSRRVIGYAFSDSLHTDMVETALRRTVTFRDPDCSGVIFHADRGCQYTSAQLAVVAGGLGVRQSVGRTGVCWDNAQRESFWSTLNTEFYRRHRFTTRAAATRAVTHWIEDVYNRRRRHSAADSSMPASRGRVGGMVAPCLTPGAGRLQETDARARRIAGESPESDPAISVGLMWRTRANRRKGAGQ</sequence>
<dbReference type="InterPro" id="IPR050900">
    <property type="entry name" value="Transposase_IS3/IS150/IS904"/>
</dbReference>
<dbReference type="Proteomes" id="UP000460221">
    <property type="component" value="Unassembled WGS sequence"/>
</dbReference>
<proteinExistence type="predicted"/>
<comment type="caution">
    <text evidence="3">The sequence shown here is derived from an EMBL/GenBank/DDBJ whole genome shotgun (WGS) entry which is preliminary data.</text>
</comment>
<name>A0A7K1FKJ5_9ACTN</name>
<dbReference type="InterPro" id="IPR012337">
    <property type="entry name" value="RNaseH-like_sf"/>
</dbReference>
<evidence type="ECO:0000256" key="1">
    <source>
        <dbReference type="SAM" id="MobiDB-lite"/>
    </source>
</evidence>
<dbReference type="PROSITE" id="PS50994">
    <property type="entry name" value="INTEGRASE"/>
    <property type="match status" value="1"/>
</dbReference>
<keyword evidence="4" id="KW-1185">Reference proteome</keyword>
<dbReference type="Gene3D" id="3.30.420.10">
    <property type="entry name" value="Ribonuclease H-like superfamily/Ribonuclease H"/>
    <property type="match status" value="1"/>
</dbReference>